<evidence type="ECO:0008006" key="4">
    <source>
        <dbReference type="Google" id="ProtNLM"/>
    </source>
</evidence>
<keyword evidence="3" id="KW-1185">Reference proteome</keyword>
<protein>
    <recommendedName>
        <fullName evidence="4">Twin-arginine translocation signal domain-containing protein</fullName>
    </recommendedName>
</protein>
<sequence length="199" mass="20239">MIDQTRRDVMKRAGVVGAAGVLSSTALLSASEPALAASGFTANDVNITTSDGKLNTLTINPDITIDWSDQGMPVATVEVTWKVSTSSTSETTIGNTPYSFDVAEPTTSGSFNQTISEISMLSNNGGALDASNFEATTDGGSNTTNVTISMDCTLKDSNDNIITSATDLLGPNTYSVTITNGTSSSPSISGSGTANTGGS</sequence>
<proteinExistence type="predicted"/>
<reference evidence="2 3" key="1">
    <citation type="journal article" date="2014" name="Front. Microbiol.">
        <title>Population and genomic analysis of the genus Halorubrum.</title>
        <authorList>
            <person name="Fullmer M.S."/>
            <person name="Soucy S.M."/>
            <person name="Swithers K.S."/>
            <person name="Makkay A.M."/>
            <person name="Wheeler R."/>
            <person name="Ventosa A."/>
            <person name="Gogarten J.P."/>
            <person name="Papke R.T."/>
        </authorList>
    </citation>
    <scope>NUCLEOTIDE SEQUENCE [LARGE SCALE GENOMIC DNA]</scope>
    <source>
        <strain evidence="2 3">C49</strain>
    </source>
</reference>
<organism evidence="2 3">
    <name type="scientific">Halorubrum persicum</name>
    <dbReference type="NCBI Taxonomy" id="1383844"/>
    <lineage>
        <taxon>Archaea</taxon>
        <taxon>Methanobacteriati</taxon>
        <taxon>Methanobacteriota</taxon>
        <taxon>Stenosarchaea group</taxon>
        <taxon>Halobacteria</taxon>
        <taxon>Halobacteriales</taxon>
        <taxon>Haloferacaceae</taxon>
        <taxon>Halorubrum</taxon>
    </lineage>
</organism>
<dbReference type="OrthoDB" id="384315at2157"/>
<comment type="caution">
    <text evidence="2">The sequence shown here is derived from an EMBL/GenBank/DDBJ whole genome shotgun (WGS) entry which is preliminary data.</text>
</comment>
<gene>
    <name evidence="2" type="ORF">DJ69_09320</name>
</gene>
<accession>A0A2G1WJ56</accession>
<name>A0A2G1WJ56_9EURY</name>
<dbReference type="RefSeq" id="WP_099255364.1">
    <property type="nucleotide sequence ID" value="NZ_NHOA01000077.1"/>
</dbReference>
<dbReference type="AlphaFoldDB" id="A0A2G1WJ56"/>
<dbReference type="PROSITE" id="PS51318">
    <property type="entry name" value="TAT"/>
    <property type="match status" value="1"/>
</dbReference>
<evidence type="ECO:0000256" key="1">
    <source>
        <dbReference type="SAM" id="MobiDB-lite"/>
    </source>
</evidence>
<feature type="region of interest" description="Disordered" evidence="1">
    <location>
        <begin position="178"/>
        <end position="199"/>
    </location>
</feature>
<dbReference type="EMBL" id="NHOA01000077">
    <property type="protein sequence ID" value="PHQ38869.1"/>
    <property type="molecule type" value="Genomic_DNA"/>
</dbReference>
<evidence type="ECO:0000313" key="3">
    <source>
        <dbReference type="Proteomes" id="UP000222824"/>
    </source>
</evidence>
<dbReference type="InterPro" id="IPR019546">
    <property type="entry name" value="TAT_signal_bac_arc"/>
</dbReference>
<evidence type="ECO:0000313" key="2">
    <source>
        <dbReference type="EMBL" id="PHQ38869.1"/>
    </source>
</evidence>
<feature type="compositionally biased region" description="Low complexity" evidence="1">
    <location>
        <begin position="178"/>
        <end position="193"/>
    </location>
</feature>
<dbReference type="NCBIfam" id="TIGR01409">
    <property type="entry name" value="TAT_signal_seq"/>
    <property type="match status" value="1"/>
</dbReference>
<dbReference type="InterPro" id="IPR006311">
    <property type="entry name" value="TAT_signal"/>
</dbReference>
<dbReference type="Proteomes" id="UP000222824">
    <property type="component" value="Unassembled WGS sequence"/>
</dbReference>